<evidence type="ECO:0000313" key="9">
    <source>
        <dbReference type="Proteomes" id="UP000283255"/>
    </source>
</evidence>
<keyword evidence="9" id="KW-1185">Reference proteome</keyword>
<dbReference type="GO" id="GO:0046872">
    <property type="term" value="F:metal ion binding"/>
    <property type="evidence" value="ECO:0007669"/>
    <property type="project" value="UniProtKB-KW"/>
</dbReference>
<dbReference type="GO" id="GO:0016788">
    <property type="term" value="F:hydrolase activity, acting on ester bonds"/>
    <property type="evidence" value="ECO:0007669"/>
    <property type="project" value="InterPro"/>
</dbReference>
<comment type="cofactor">
    <cofactor evidence="1">
        <name>Zn(2+)</name>
        <dbReference type="ChEBI" id="CHEBI:29105"/>
    </cofactor>
</comment>
<dbReference type="EMBL" id="QZCH01000002">
    <property type="protein sequence ID" value="RJG50673.1"/>
    <property type="molecule type" value="Genomic_DNA"/>
</dbReference>
<proteinExistence type="predicted"/>
<dbReference type="CDD" id="cd06251">
    <property type="entry name" value="M14_ASTE_ASPA-like"/>
    <property type="match status" value="1"/>
</dbReference>
<feature type="compositionally biased region" description="Acidic residues" evidence="5">
    <location>
        <begin position="416"/>
        <end position="426"/>
    </location>
</feature>
<evidence type="ECO:0000256" key="3">
    <source>
        <dbReference type="ARBA" id="ARBA00022801"/>
    </source>
</evidence>
<dbReference type="InterPro" id="IPR053138">
    <property type="entry name" value="N-alpha-Ac-DABA_deacetylase"/>
</dbReference>
<dbReference type="RefSeq" id="WP_119909474.1">
    <property type="nucleotide sequence ID" value="NZ_QZCH01000002.1"/>
</dbReference>
<dbReference type="Pfam" id="PF24827">
    <property type="entry name" value="AstE_AspA_cat"/>
    <property type="match status" value="1"/>
</dbReference>
<name>A0A418YJ47_9GAMM</name>
<keyword evidence="6" id="KW-0732">Signal</keyword>
<comment type="caution">
    <text evidence="8">The sequence shown here is derived from an EMBL/GenBank/DDBJ whole genome shotgun (WGS) entry which is preliminary data.</text>
</comment>
<reference evidence="8 9" key="1">
    <citation type="submission" date="2018-09" db="EMBL/GenBank/DDBJ databases">
        <authorList>
            <person name="Wang F."/>
        </authorList>
    </citation>
    <scope>NUCLEOTIDE SEQUENCE [LARGE SCALE GENOMIC DNA]</scope>
    <source>
        <strain evidence="8 9">PLHSC7-2</strain>
    </source>
</reference>
<feature type="chain" id="PRO_5019034557" description="Succinylglutamate desuccinylase/Aspartoacylase catalytic domain-containing protein" evidence="6">
    <location>
        <begin position="18"/>
        <end position="426"/>
    </location>
</feature>
<organism evidence="8 9">
    <name type="scientific">Motilimonas pumila</name>
    <dbReference type="NCBI Taxonomy" id="2303987"/>
    <lineage>
        <taxon>Bacteria</taxon>
        <taxon>Pseudomonadati</taxon>
        <taxon>Pseudomonadota</taxon>
        <taxon>Gammaproteobacteria</taxon>
        <taxon>Alteromonadales</taxon>
        <taxon>Alteromonadales genera incertae sedis</taxon>
        <taxon>Motilimonas</taxon>
    </lineage>
</organism>
<evidence type="ECO:0000256" key="4">
    <source>
        <dbReference type="ARBA" id="ARBA00022833"/>
    </source>
</evidence>
<evidence type="ECO:0000256" key="2">
    <source>
        <dbReference type="ARBA" id="ARBA00022723"/>
    </source>
</evidence>
<feature type="domain" description="Succinylglutamate desuccinylase/Aspartoacylase catalytic" evidence="7">
    <location>
        <begin position="88"/>
        <end position="265"/>
    </location>
</feature>
<dbReference type="PANTHER" id="PTHR37326">
    <property type="entry name" value="BLL3975 PROTEIN"/>
    <property type="match status" value="1"/>
</dbReference>
<dbReference type="OrthoDB" id="9782876at2"/>
<evidence type="ECO:0000256" key="5">
    <source>
        <dbReference type="SAM" id="MobiDB-lite"/>
    </source>
</evidence>
<accession>A0A418YJ47</accession>
<feature type="region of interest" description="Disordered" evidence="5">
    <location>
        <begin position="406"/>
        <end position="426"/>
    </location>
</feature>
<keyword evidence="2" id="KW-0479">Metal-binding</keyword>
<dbReference type="Proteomes" id="UP000283255">
    <property type="component" value="Unassembled WGS sequence"/>
</dbReference>
<gene>
    <name evidence="8" type="ORF">D1Z90_04150</name>
</gene>
<keyword evidence="4" id="KW-0862">Zinc</keyword>
<evidence type="ECO:0000313" key="8">
    <source>
        <dbReference type="EMBL" id="RJG50673.1"/>
    </source>
</evidence>
<feature type="signal peptide" evidence="6">
    <location>
        <begin position="1"/>
        <end position="17"/>
    </location>
</feature>
<dbReference type="SUPFAM" id="SSF53187">
    <property type="entry name" value="Zn-dependent exopeptidases"/>
    <property type="match status" value="1"/>
</dbReference>
<sequence>MKKWLLLTALLTCSVWANEQVEKVSEGKVEPQSKPDTVVAPEQQKQFELLGHQIEPGSFRTLSWSSEQSFTGIDVGTPVLVARGENAGPVLCLTAAVHGDELNGIEITRQVLHHIDTRELNGTVIGVPIVNLDGFHNSSRYLKDRRDLNRYFPGSPDGSSADRIAHSFFNKVVSKCDALIDLHTGSFYRTNLPQIRADLSHSGMAKFSRGFGNITIIQSRASKGTLRGAALEAGILAVTMELGAPMSLDTASVAVGVDAIKHLMAKMKMLPETMELIEPLPFYVESSWLRADHSGIFVSDVALGEKLIPQQVIGTVTDPVTNASFRVRAEHHSTVIGKALNQFVYPGFALFHVATTTTPEQVELEQTKKKKEQQAKVIEKVTAELKASGVEVDQEHTQTVIEKTSKIIEKSATQEEQTDPEELVEE</sequence>
<evidence type="ECO:0000256" key="1">
    <source>
        <dbReference type="ARBA" id="ARBA00001947"/>
    </source>
</evidence>
<dbReference type="InterPro" id="IPR055438">
    <property type="entry name" value="AstE_AspA_cat"/>
</dbReference>
<dbReference type="PANTHER" id="PTHR37326:SF2">
    <property type="entry name" value="SUCCINYLGLUTAMATE DESUCCINYLASE_ASPARTOACYLASE FAMILY PROTEIN"/>
    <property type="match status" value="1"/>
</dbReference>
<reference evidence="8 9" key="2">
    <citation type="submission" date="2019-01" db="EMBL/GenBank/DDBJ databases">
        <title>Motilimonas pumilus sp. nov., isolated from the gut of sea cucumber (Apostichopus japonicus).</title>
        <authorList>
            <person name="Wang F.-Q."/>
            <person name="Ren L.-H."/>
            <person name="Lin Y.-W."/>
            <person name="Sun G.-H."/>
            <person name="Du Z.-J."/>
            <person name="Zhao J.-X."/>
            <person name="Liu X.-J."/>
            <person name="Liu L.-J."/>
        </authorList>
    </citation>
    <scope>NUCLEOTIDE SEQUENCE [LARGE SCALE GENOMIC DNA]</scope>
    <source>
        <strain evidence="8 9">PLHSC7-2</strain>
    </source>
</reference>
<evidence type="ECO:0000259" key="7">
    <source>
        <dbReference type="Pfam" id="PF24827"/>
    </source>
</evidence>
<dbReference type="AlphaFoldDB" id="A0A418YJ47"/>
<keyword evidence="3" id="KW-0378">Hydrolase</keyword>
<evidence type="ECO:0000256" key="6">
    <source>
        <dbReference type="SAM" id="SignalP"/>
    </source>
</evidence>
<dbReference type="Gene3D" id="3.40.630.10">
    <property type="entry name" value="Zn peptidases"/>
    <property type="match status" value="1"/>
</dbReference>
<protein>
    <recommendedName>
        <fullName evidence="7">Succinylglutamate desuccinylase/Aspartoacylase catalytic domain-containing protein</fullName>
    </recommendedName>
</protein>